<name>A0A7Y3WXU6_9HYPH</name>
<protein>
    <submittedName>
        <fullName evidence="1">Uncharacterized protein</fullName>
    </submittedName>
</protein>
<accession>A0A7Y3WXU6</accession>
<proteinExistence type="predicted"/>
<sequence>MRHSTPQAAAFIPAKKITFDELVSHLRSAARFPLRIVMIGTATFIDDDPQAELIFYDRTVHLAECGSLQDAIITAETRIAHADIKGSAGAGVRYSPRIVTVIDREGRLVVAGEVRAQNISWCDPVTSDGEARMVVTEASQLRGKAFAEASSDNSDAARCLRFRAGVLEGRLVDSIWREPAREALLQAT</sequence>
<dbReference type="EMBL" id="PKQI01000003">
    <property type="protein sequence ID" value="NNV22855.1"/>
    <property type="molecule type" value="Genomic_DNA"/>
</dbReference>
<dbReference type="Proteomes" id="UP000526233">
    <property type="component" value="Unassembled WGS sequence"/>
</dbReference>
<evidence type="ECO:0000313" key="1">
    <source>
        <dbReference type="EMBL" id="NNV22855.1"/>
    </source>
</evidence>
<comment type="caution">
    <text evidence="1">The sequence shown here is derived from an EMBL/GenBank/DDBJ whole genome shotgun (WGS) entry which is preliminary data.</text>
</comment>
<organism evidence="1 2">
    <name type="scientific">Brucella pseudogrignonensis</name>
    <dbReference type="NCBI Taxonomy" id="419475"/>
    <lineage>
        <taxon>Bacteria</taxon>
        <taxon>Pseudomonadati</taxon>
        <taxon>Pseudomonadota</taxon>
        <taxon>Alphaproteobacteria</taxon>
        <taxon>Hyphomicrobiales</taxon>
        <taxon>Brucellaceae</taxon>
        <taxon>Brucella/Ochrobactrum group</taxon>
        <taxon>Brucella</taxon>
    </lineage>
</organism>
<reference evidence="1 2" key="1">
    <citation type="submission" date="2018-11" db="EMBL/GenBank/DDBJ databases">
        <title>Genome sequencing and analysis.</title>
        <authorList>
            <person name="Huang Y.-T."/>
        </authorList>
    </citation>
    <scope>NUCLEOTIDE SEQUENCE [LARGE SCALE GENOMIC DNA]</scope>
    <source>
        <strain evidence="1 2">SHIN</strain>
    </source>
</reference>
<dbReference type="RefSeq" id="WP_062425007.1">
    <property type="nucleotide sequence ID" value="NZ_PKQI01000003.1"/>
</dbReference>
<gene>
    <name evidence="1" type="ORF">EHE22_20815</name>
</gene>
<evidence type="ECO:0000313" key="2">
    <source>
        <dbReference type="Proteomes" id="UP000526233"/>
    </source>
</evidence>
<dbReference type="AlphaFoldDB" id="A0A7Y3WXU6"/>